<dbReference type="Proteomes" id="UP000294508">
    <property type="component" value="Unassembled WGS sequence"/>
</dbReference>
<protein>
    <recommendedName>
        <fullName evidence="3">PknH-like protein</fullName>
    </recommendedName>
</protein>
<evidence type="ECO:0008006" key="3">
    <source>
        <dbReference type="Google" id="ProtNLM"/>
    </source>
</evidence>
<dbReference type="RefSeq" id="WP_132209080.1">
    <property type="nucleotide sequence ID" value="NZ_SLWN01000003.1"/>
</dbReference>
<dbReference type="AlphaFoldDB" id="A0A4R2HQW3"/>
<dbReference type="OrthoDB" id="3824848at2"/>
<accession>A0A4R2HQW3</accession>
<name>A0A4R2HQW3_9ACTN</name>
<organism evidence="1 2">
    <name type="scientific">Kribbella steppae</name>
    <dbReference type="NCBI Taxonomy" id="2512223"/>
    <lineage>
        <taxon>Bacteria</taxon>
        <taxon>Bacillati</taxon>
        <taxon>Actinomycetota</taxon>
        <taxon>Actinomycetes</taxon>
        <taxon>Propionibacteriales</taxon>
        <taxon>Kribbellaceae</taxon>
        <taxon>Kribbella</taxon>
    </lineage>
</organism>
<sequence length="219" mass="22726">MKRTAPGVAAVVTALVLGMTGCGSDAGASTGTLQTPSATKAPAGARDKATKNTLAGLVVLPRGYIADPRSTTGAFTATTFLGNWSADPALDRALLLNAGFVEGYRASRLSPDKKKQFTVQLFKAASPAKAKALQQGFWSQDTHERGFDVPNALSDARVQYDGGTGQSEAVAEVSFVVGTLVAELTIRQTGALGTDPRPDTALLKTLAAQQEARLTTRSS</sequence>
<proteinExistence type="predicted"/>
<dbReference type="EMBL" id="SLWN01000003">
    <property type="protein sequence ID" value="TCO33641.1"/>
    <property type="molecule type" value="Genomic_DNA"/>
</dbReference>
<gene>
    <name evidence="1" type="ORF">EV652_103643</name>
</gene>
<comment type="caution">
    <text evidence="1">The sequence shown here is derived from an EMBL/GenBank/DDBJ whole genome shotgun (WGS) entry which is preliminary data.</text>
</comment>
<dbReference type="PROSITE" id="PS51257">
    <property type="entry name" value="PROKAR_LIPOPROTEIN"/>
    <property type="match status" value="1"/>
</dbReference>
<reference evidence="1 2" key="1">
    <citation type="journal article" date="2015" name="Stand. Genomic Sci.">
        <title>Genomic Encyclopedia of Bacterial and Archaeal Type Strains, Phase III: the genomes of soil and plant-associated and newly described type strains.</title>
        <authorList>
            <person name="Whitman W.B."/>
            <person name="Woyke T."/>
            <person name="Klenk H.P."/>
            <person name="Zhou Y."/>
            <person name="Lilburn T.G."/>
            <person name="Beck B.J."/>
            <person name="De Vos P."/>
            <person name="Vandamme P."/>
            <person name="Eisen J.A."/>
            <person name="Garrity G."/>
            <person name="Hugenholtz P."/>
            <person name="Kyrpides N.C."/>
        </authorList>
    </citation>
    <scope>NUCLEOTIDE SEQUENCE [LARGE SCALE GENOMIC DNA]</scope>
    <source>
        <strain evidence="1 2">VKM Ac-2572</strain>
    </source>
</reference>
<evidence type="ECO:0000313" key="1">
    <source>
        <dbReference type="EMBL" id="TCO33641.1"/>
    </source>
</evidence>
<evidence type="ECO:0000313" key="2">
    <source>
        <dbReference type="Proteomes" id="UP000294508"/>
    </source>
</evidence>
<keyword evidence="2" id="KW-1185">Reference proteome</keyword>